<keyword evidence="4" id="KW-1003">Cell membrane</keyword>
<evidence type="ECO:0000256" key="1">
    <source>
        <dbReference type="ARBA" id="ARBA00004429"/>
    </source>
</evidence>
<comment type="subcellular location">
    <subcellularLocation>
        <location evidence="1">Cell inner membrane</location>
        <topology evidence="1">Multi-pass membrane protein</topology>
    </subcellularLocation>
    <subcellularLocation>
        <location evidence="8">Cell membrane</location>
        <topology evidence="8">Multi-pass membrane protein</topology>
    </subcellularLocation>
</comment>
<accession>A0A225MWD2</accession>
<dbReference type="OrthoDB" id="6534575at2"/>
<reference evidence="11" key="1">
    <citation type="submission" date="2017-06" db="EMBL/GenBank/DDBJ databases">
        <title>Herbaspirillum phytohormonus sp. nov., isolated from the root nodule of Robinia pseudoacacia in lead-zinc mine.</title>
        <authorList>
            <person name="Fan M."/>
            <person name="Lin Y."/>
        </authorList>
    </citation>
    <scope>NUCLEOTIDE SEQUENCE [LARGE SCALE GENOMIC DNA]</scope>
    <source>
        <strain evidence="11">SC-089</strain>
    </source>
</reference>
<dbReference type="CDD" id="cd06261">
    <property type="entry name" value="TM_PBP2"/>
    <property type="match status" value="1"/>
</dbReference>
<dbReference type="InterPro" id="IPR035906">
    <property type="entry name" value="MetI-like_sf"/>
</dbReference>
<feature type="transmembrane region" description="Helical" evidence="8">
    <location>
        <begin position="31"/>
        <end position="53"/>
    </location>
</feature>
<comment type="similarity">
    <text evidence="2">Belongs to the binding-protein-dependent transport system permease family. HisMQ subfamily.</text>
</comment>
<dbReference type="PANTHER" id="PTHR30614:SF42">
    <property type="entry name" value="GLUTAMATE_ASPARTATE IMPORT PERMEASE PROTEIN GLTJ"/>
    <property type="match status" value="1"/>
</dbReference>
<protein>
    <submittedName>
        <fullName evidence="10">Glutamate ABC transporter permease</fullName>
    </submittedName>
</protein>
<feature type="transmembrane region" description="Helical" evidence="8">
    <location>
        <begin position="107"/>
        <end position="126"/>
    </location>
</feature>
<evidence type="ECO:0000313" key="11">
    <source>
        <dbReference type="Proteomes" id="UP000214603"/>
    </source>
</evidence>
<dbReference type="GO" id="GO:0006865">
    <property type="term" value="P:amino acid transport"/>
    <property type="evidence" value="ECO:0007669"/>
    <property type="project" value="TreeGrafter"/>
</dbReference>
<keyword evidence="11" id="KW-1185">Reference proteome</keyword>
<dbReference type="Proteomes" id="UP000214603">
    <property type="component" value="Unassembled WGS sequence"/>
</dbReference>
<evidence type="ECO:0000313" key="10">
    <source>
        <dbReference type="EMBL" id="OWT65606.1"/>
    </source>
</evidence>
<dbReference type="InterPro" id="IPR000515">
    <property type="entry name" value="MetI-like"/>
</dbReference>
<proteinExistence type="inferred from homology"/>
<feature type="transmembrane region" description="Helical" evidence="8">
    <location>
        <begin position="207"/>
        <end position="232"/>
    </location>
</feature>
<keyword evidence="6 8" id="KW-1133">Transmembrane helix</keyword>
<gene>
    <name evidence="10" type="ORF">CEY11_02360</name>
</gene>
<dbReference type="SUPFAM" id="SSF161098">
    <property type="entry name" value="MetI-like"/>
    <property type="match status" value="1"/>
</dbReference>
<comment type="caution">
    <text evidence="10">The sequence shown here is derived from an EMBL/GenBank/DDBJ whole genome shotgun (WGS) entry which is preliminary data.</text>
</comment>
<organism evidence="10 11">
    <name type="scientific">Candidimonas nitroreducens</name>
    <dbReference type="NCBI Taxonomy" id="683354"/>
    <lineage>
        <taxon>Bacteria</taxon>
        <taxon>Pseudomonadati</taxon>
        <taxon>Pseudomonadota</taxon>
        <taxon>Betaproteobacteria</taxon>
        <taxon>Burkholderiales</taxon>
        <taxon>Alcaligenaceae</taxon>
        <taxon>Candidimonas</taxon>
    </lineage>
</organism>
<evidence type="ECO:0000256" key="3">
    <source>
        <dbReference type="ARBA" id="ARBA00022448"/>
    </source>
</evidence>
<sequence>MNYHWNWSIFWDMSPDGSGTYLHTMVRGVGWTLSVSAVAWVIALIMGVIIGVLRTGHIAWLRKLGTAYVEFFRNIPLLVQLFLWYFVVPEVVPKAMGDWIKSADPTISTYWTAVICLGLFTSIRVAEQIRAGIGSIPRGQTMAATALGLGRAQVYRYVLLPITARIIMPPLTSEALNLIKNTSVAFTVGLLEITGAARSMQEFSFQVFEPFAAATLLYFIINTVVVTLMRAIEKWFSVPGFAGAER</sequence>
<dbReference type="AlphaFoldDB" id="A0A225MWD2"/>
<dbReference type="PANTHER" id="PTHR30614">
    <property type="entry name" value="MEMBRANE COMPONENT OF AMINO ACID ABC TRANSPORTER"/>
    <property type="match status" value="1"/>
</dbReference>
<dbReference type="PROSITE" id="PS50928">
    <property type="entry name" value="ABC_TM1"/>
    <property type="match status" value="1"/>
</dbReference>
<evidence type="ECO:0000256" key="2">
    <source>
        <dbReference type="ARBA" id="ARBA00010072"/>
    </source>
</evidence>
<dbReference type="GO" id="GO:0022857">
    <property type="term" value="F:transmembrane transporter activity"/>
    <property type="evidence" value="ECO:0007669"/>
    <property type="project" value="InterPro"/>
</dbReference>
<keyword evidence="3 8" id="KW-0813">Transport</keyword>
<keyword evidence="5 8" id="KW-0812">Transmembrane</keyword>
<feature type="transmembrane region" description="Helical" evidence="8">
    <location>
        <begin position="65"/>
        <end position="87"/>
    </location>
</feature>
<dbReference type="Pfam" id="PF00528">
    <property type="entry name" value="BPD_transp_1"/>
    <property type="match status" value="1"/>
</dbReference>
<evidence type="ECO:0000259" key="9">
    <source>
        <dbReference type="PROSITE" id="PS50928"/>
    </source>
</evidence>
<dbReference type="Gene3D" id="1.10.3720.10">
    <property type="entry name" value="MetI-like"/>
    <property type="match status" value="1"/>
</dbReference>
<feature type="domain" description="ABC transmembrane type-1" evidence="9">
    <location>
        <begin position="29"/>
        <end position="229"/>
    </location>
</feature>
<evidence type="ECO:0000256" key="7">
    <source>
        <dbReference type="ARBA" id="ARBA00023136"/>
    </source>
</evidence>
<dbReference type="EMBL" id="NJIH01000002">
    <property type="protein sequence ID" value="OWT65606.1"/>
    <property type="molecule type" value="Genomic_DNA"/>
</dbReference>
<name>A0A225MWD2_9BURK</name>
<dbReference type="InterPro" id="IPR043429">
    <property type="entry name" value="ArtM/GltK/GlnP/TcyL/YhdX-like"/>
</dbReference>
<evidence type="ECO:0000256" key="8">
    <source>
        <dbReference type="RuleBase" id="RU363032"/>
    </source>
</evidence>
<dbReference type="GO" id="GO:0043190">
    <property type="term" value="C:ATP-binding cassette (ABC) transporter complex"/>
    <property type="evidence" value="ECO:0007669"/>
    <property type="project" value="InterPro"/>
</dbReference>
<dbReference type="RefSeq" id="WP_088601756.1">
    <property type="nucleotide sequence ID" value="NZ_NJIH01000002.1"/>
</dbReference>
<keyword evidence="7 8" id="KW-0472">Membrane</keyword>
<evidence type="ECO:0000256" key="5">
    <source>
        <dbReference type="ARBA" id="ARBA00022692"/>
    </source>
</evidence>
<dbReference type="InterPro" id="IPR010065">
    <property type="entry name" value="AA_ABC_transptr_permease_3TM"/>
</dbReference>
<evidence type="ECO:0000256" key="6">
    <source>
        <dbReference type="ARBA" id="ARBA00022989"/>
    </source>
</evidence>
<dbReference type="NCBIfam" id="TIGR01726">
    <property type="entry name" value="HEQRo_perm_3TM"/>
    <property type="match status" value="1"/>
</dbReference>
<evidence type="ECO:0000256" key="4">
    <source>
        <dbReference type="ARBA" id="ARBA00022475"/>
    </source>
</evidence>